<dbReference type="Proteomes" id="UP001278087">
    <property type="component" value="Unassembled WGS sequence"/>
</dbReference>
<reference evidence="3" key="2">
    <citation type="submission" date="2022-12" db="EMBL/GenBank/DDBJ databases">
        <title>2953647.</title>
        <authorList>
            <person name="Hergert J."/>
            <person name="Casey R."/>
            <person name="Wagner J."/>
            <person name="Young E.L."/>
            <person name="Oakeson K.F."/>
        </authorList>
    </citation>
    <scope>NUCLEOTIDE SEQUENCE</scope>
    <source>
        <strain evidence="3">2953647</strain>
    </source>
</reference>
<evidence type="ECO:0000313" key="5">
    <source>
        <dbReference type="Proteomes" id="UP001164536"/>
    </source>
</evidence>
<gene>
    <name evidence="3" type="ORF">O4000_01540</name>
    <name evidence="2" type="ORF">RYZ67_10765</name>
</gene>
<keyword evidence="5" id="KW-1185">Reference proteome</keyword>
<accession>A0A243TYN2</accession>
<organism evidence="1 4">
    <name type="scientific">Citrobacter freundii</name>
    <dbReference type="NCBI Taxonomy" id="546"/>
    <lineage>
        <taxon>Bacteria</taxon>
        <taxon>Pseudomonadati</taxon>
        <taxon>Pseudomonadota</taxon>
        <taxon>Gammaproteobacteria</taxon>
        <taxon>Enterobacterales</taxon>
        <taxon>Enterobacteriaceae</taxon>
        <taxon>Citrobacter</taxon>
        <taxon>Citrobacter freundii complex</taxon>
    </lineage>
</organism>
<dbReference type="Proteomes" id="UP000019194">
    <property type="component" value="Unassembled WGS sequence"/>
</dbReference>
<dbReference type="EMBL" id="CBWP010000003">
    <property type="protein sequence ID" value="CDL35979.1"/>
    <property type="molecule type" value="Genomic_DNA"/>
</dbReference>
<evidence type="ECO:0000313" key="2">
    <source>
        <dbReference type="EMBL" id="MDW2758955.1"/>
    </source>
</evidence>
<evidence type="ECO:0000313" key="1">
    <source>
        <dbReference type="EMBL" id="CDL35979.1"/>
    </source>
</evidence>
<name>A0A243TYN2_CITFR</name>
<proteinExistence type="predicted"/>
<reference evidence="1 4" key="1">
    <citation type="submission" date="2013-10" db="EMBL/GenBank/DDBJ databases">
        <title>Antibiotic resistance diversity of beta-lactamase producers in the General Hospital Vienna.</title>
        <authorList>
            <person name="Barisic I."/>
            <person name="Mitteregger D."/>
            <person name="Hirschl A.M."/>
            <person name="Noehammer C."/>
            <person name="Wiesinger-Mayr H."/>
        </authorList>
    </citation>
    <scope>NUCLEOTIDE SEQUENCE [LARGE SCALE GENOMIC DNA]</scope>
    <source>
        <strain evidence="1 4">ISC11</strain>
    </source>
</reference>
<protein>
    <submittedName>
        <fullName evidence="1">Uncharacterized protein</fullName>
    </submittedName>
</protein>
<evidence type="ECO:0000313" key="3">
    <source>
        <dbReference type="EMBL" id="WAZ57627.1"/>
    </source>
</evidence>
<reference evidence="2" key="3">
    <citation type="submission" date="2023-10" db="EMBL/GenBank/DDBJ databases">
        <title>Fecal carriage and genetic characteristics of carbapenem-resistant Enterobacterales among healthy adults from four provinces of China.</title>
        <authorList>
            <person name="Li Y."/>
            <person name="Zhang R."/>
        </authorList>
    </citation>
    <scope>NUCLEOTIDE SEQUENCE</scope>
    <source>
        <strain evidence="2">HN-136</strain>
    </source>
</reference>
<dbReference type="RefSeq" id="WP_009364666.1">
    <property type="nucleotide sequence ID" value="NZ_AP028314.1"/>
</dbReference>
<dbReference type="AlphaFoldDB" id="A0A243TYN2"/>
<dbReference type="EMBL" id="JAWPBU010000009">
    <property type="protein sequence ID" value="MDW2758955.1"/>
    <property type="molecule type" value="Genomic_DNA"/>
</dbReference>
<evidence type="ECO:0000313" key="4">
    <source>
        <dbReference type="Proteomes" id="UP000019194"/>
    </source>
</evidence>
<dbReference type="Proteomes" id="UP001164536">
    <property type="component" value="Chromosome"/>
</dbReference>
<sequence>MLDSLPDAALPYPAYKTQVSAVGRISASAIRHHPGDKMTSKPG</sequence>
<dbReference type="EMBL" id="CP114564">
    <property type="protein sequence ID" value="WAZ57627.1"/>
    <property type="molecule type" value="Genomic_DNA"/>
</dbReference>